<evidence type="ECO:0000256" key="22">
    <source>
        <dbReference type="ARBA" id="ARBA00023316"/>
    </source>
</evidence>
<evidence type="ECO:0000256" key="6">
    <source>
        <dbReference type="ARBA" id="ARBA00018638"/>
    </source>
</evidence>
<evidence type="ECO:0000256" key="21">
    <source>
        <dbReference type="ARBA" id="ARBA00023268"/>
    </source>
</evidence>
<evidence type="ECO:0000256" key="19">
    <source>
        <dbReference type="ARBA" id="ARBA00023136"/>
    </source>
</evidence>
<keyword evidence="11" id="KW-0328">Glycosyltransferase</keyword>
<comment type="pathway">
    <text evidence="2">Cell wall biogenesis; peptidoglycan biosynthesis.</text>
</comment>
<dbReference type="InterPro" id="IPR036950">
    <property type="entry name" value="PBP_transglycosylase"/>
</dbReference>
<dbReference type="GO" id="GO:0030288">
    <property type="term" value="C:outer membrane-bounded periplasmic space"/>
    <property type="evidence" value="ECO:0007669"/>
    <property type="project" value="TreeGrafter"/>
</dbReference>
<dbReference type="NCBIfam" id="TIGR02074">
    <property type="entry name" value="PBP_1a_fam"/>
    <property type="match status" value="1"/>
</dbReference>
<evidence type="ECO:0000256" key="10">
    <source>
        <dbReference type="ARBA" id="ARBA00022670"/>
    </source>
</evidence>
<evidence type="ECO:0000256" key="16">
    <source>
        <dbReference type="ARBA" id="ARBA00022968"/>
    </source>
</evidence>
<name>A0A501XNB6_9SPHN</name>
<dbReference type="Gene3D" id="3.40.710.10">
    <property type="entry name" value="DD-peptidase/beta-lactamase superfamily"/>
    <property type="match status" value="2"/>
</dbReference>
<dbReference type="Proteomes" id="UP000319897">
    <property type="component" value="Unassembled WGS sequence"/>
</dbReference>
<keyword evidence="17" id="KW-0573">Peptidoglycan synthesis</keyword>
<dbReference type="GO" id="GO:0008658">
    <property type="term" value="F:penicillin binding"/>
    <property type="evidence" value="ECO:0007669"/>
    <property type="project" value="InterPro"/>
</dbReference>
<comment type="catalytic activity">
    <reaction evidence="23">
        <text>Preferential cleavage: (Ac)2-L-Lys-D-Ala-|-D-Ala. Also transpeptidation of peptidyl-alanyl moieties that are N-acyl substituents of D-alanine.</text>
        <dbReference type="EC" id="3.4.16.4"/>
    </reaction>
</comment>
<sequence length="832" mass="89868">MDAVTPEADAPVPGLFAKARAMVGRVPRKALIALGVLFALGVAGLLLLWLLVGRGLPDAASLANYQAPLPTTLRSTDGAPFHSFTRERRVYLPYSEIPPAVVHAVISAEDKTFFSHSGLDYAGILTAVITNIESLASDKRPVGASTITQQLAKNLLLTNEVTIGRKLREAILAKRIESQFTKEQILELYLNEVFLGRNAYGVEAASQSWFGKPAAELRPEEAAFLAGLLKAPSNYNPRTNYQRALERRNYVLGEMANNGFISQQQAVVLKASPIVTTTGGVANRQSAIGGYFIEEVRRQLIDKFGEDAESGPNSVYAGGLWVRTTIDPVIQAAAEKALRSGLLRYDAGRGWRGPAASIDPGEGWENRLRAAPVGAGVPEWKIAVVLGKDGAGMTLGFADGSKGRLANGDAMRARNGAPAWQQLKAGDVIPVAQIAGSSYGLRQIPEVSGAMVVQDPQTGRVLAMVGGFDVKGSSFNRATQAMRQPGSSFKPFVYAAGLDNGMTPASIVSDAPYCVYQSRSLGTKCFRNFSGGYAGAQTMRWGLEQSRNLMTIRIAYNSGMDNVVKLAKDLGIGDYQPVLAIALGAGETTPMRLVNAYSMLLNNGKAVEPVLFDLVQDRNGKVLYRADPRPCENCNAANWQGQAMPRPRDTRRQVMDARTAYQTTHMMEGVVQRGTAAVLRSLDVPIAGKTGTTTGPKDVWFVGGTPTIVAGLYIGHDKPRNLGGLQGGTFAAPIWKQFYTEAFKDNPQEPMPFLAPAGVRMVRIDRRSGRRVYGAWPSADPKSAVIWEAFKAESEPRRIYRTADDLKALQPATPKARVKSDSDFLRQQGGIY</sequence>
<keyword evidence="22" id="KW-0961">Cell wall biogenesis/degradation</keyword>
<keyword evidence="12" id="KW-0808">Transferase</keyword>
<dbReference type="GO" id="GO:0008360">
    <property type="term" value="P:regulation of cell shape"/>
    <property type="evidence" value="ECO:0007669"/>
    <property type="project" value="UniProtKB-KW"/>
</dbReference>
<comment type="similarity">
    <text evidence="4">In the N-terminal section; belongs to the glycosyltransferase 51 family.</text>
</comment>
<evidence type="ECO:0000256" key="24">
    <source>
        <dbReference type="ARBA" id="ARBA00044770"/>
    </source>
</evidence>
<proteinExistence type="inferred from homology"/>
<dbReference type="SUPFAM" id="SSF56601">
    <property type="entry name" value="beta-lactamase/transpeptidase-like"/>
    <property type="match status" value="1"/>
</dbReference>
<dbReference type="FunFam" id="1.10.3810.10:FF:000003">
    <property type="entry name" value="Penicillin-binding protein 1a"/>
    <property type="match status" value="1"/>
</dbReference>
<evidence type="ECO:0000256" key="14">
    <source>
        <dbReference type="ARBA" id="ARBA00022801"/>
    </source>
</evidence>
<accession>A0A501XNB6</accession>
<dbReference type="UniPathway" id="UPA00219"/>
<evidence type="ECO:0000259" key="29">
    <source>
        <dbReference type="Pfam" id="PF00912"/>
    </source>
</evidence>
<keyword evidence="8" id="KW-0997">Cell inner membrane</keyword>
<keyword evidence="21" id="KW-0511">Multifunctional enzyme</keyword>
<keyword evidence="7" id="KW-1003">Cell membrane</keyword>
<keyword evidence="32" id="KW-1185">Reference proteome</keyword>
<dbReference type="PANTHER" id="PTHR32282">
    <property type="entry name" value="BINDING PROTEIN TRANSPEPTIDASE, PUTATIVE-RELATED"/>
    <property type="match status" value="1"/>
</dbReference>
<evidence type="ECO:0000256" key="13">
    <source>
        <dbReference type="ARBA" id="ARBA00022692"/>
    </source>
</evidence>
<keyword evidence="10" id="KW-0645">Protease</keyword>
<dbReference type="Gene3D" id="1.10.3810.10">
    <property type="entry name" value="Biosynthetic peptidoglycan transglycosylase-like"/>
    <property type="match status" value="1"/>
</dbReference>
<dbReference type="GO" id="GO:0046677">
    <property type="term" value="P:response to antibiotic"/>
    <property type="evidence" value="ECO:0007669"/>
    <property type="project" value="UniProtKB-KW"/>
</dbReference>
<dbReference type="SUPFAM" id="SSF53955">
    <property type="entry name" value="Lysozyme-like"/>
    <property type="match status" value="1"/>
</dbReference>
<dbReference type="InterPro" id="IPR001460">
    <property type="entry name" value="PCN-bd_Tpept"/>
</dbReference>
<dbReference type="GO" id="GO:0009252">
    <property type="term" value="P:peptidoglycan biosynthetic process"/>
    <property type="evidence" value="ECO:0007669"/>
    <property type="project" value="UniProtKB-UniPathway"/>
</dbReference>
<dbReference type="Pfam" id="PF00912">
    <property type="entry name" value="Transgly"/>
    <property type="match status" value="1"/>
</dbReference>
<evidence type="ECO:0000256" key="18">
    <source>
        <dbReference type="ARBA" id="ARBA00022989"/>
    </source>
</evidence>
<comment type="pathway">
    <text evidence="26">Glycan biosynthesis.</text>
</comment>
<protein>
    <recommendedName>
        <fullName evidence="6">Penicillin-binding protein 1A</fullName>
        <ecNumber evidence="24">2.4.99.28</ecNumber>
        <ecNumber evidence="5">3.4.16.4</ecNumber>
    </recommendedName>
</protein>
<feature type="transmembrane region" description="Helical" evidence="27">
    <location>
        <begin position="30"/>
        <end position="52"/>
    </location>
</feature>
<dbReference type="GO" id="GO:0009002">
    <property type="term" value="F:serine-type D-Ala-D-Ala carboxypeptidase activity"/>
    <property type="evidence" value="ECO:0007669"/>
    <property type="project" value="UniProtKB-EC"/>
</dbReference>
<keyword evidence="15" id="KW-0133">Cell shape</keyword>
<dbReference type="OrthoDB" id="9766909at2"/>
<dbReference type="EMBL" id="VFSU01000021">
    <property type="protein sequence ID" value="TPE61773.1"/>
    <property type="molecule type" value="Genomic_DNA"/>
</dbReference>
<feature type="domain" description="Penicillin-binding protein transpeptidase" evidence="28">
    <location>
        <begin position="449"/>
        <end position="707"/>
    </location>
</feature>
<evidence type="ECO:0000256" key="12">
    <source>
        <dbReference type="ARBA" id="ARBA00022679"/>
    </source>
</evidence>
<keyword evidence="13 27" id="KW-0812">Transmembrane</keyword>
<evidence type="ECO:0000256" key="3">
    <source>
        <dbReference type="ARBA" id="ARBA00007090"/>
    </source>
</evidence>
<reference evidence="31 32" key="1">
    <citation type="submission" date="2019-06" db="EMBL/GenBank/DDBJ databases">
        <authorList>
            <person name="Lee I."/>
            <person name="Jang G.I."/>
            <person name="Hwang C.Y."/>
        </authorList>
    </citation>
    <scope>NUCLEOTIDE SEQUENCE [LARGE SCALE GENOMIC DNA]</scope>
    <source>
        <strain evidence="31 32">PAMC 28131</strain>
    </source>
</reference>
<evidence type="ECO:0000256" key="20">
    <source>
        <dbReference type="ARBA" id="ARBA00023251"/>
    </source>
</evidence>
<dbReference type="PANTHER" id="PTHR32282:SF27">
    <property type="entry name" value="PENICILLIN-BINDING PROTEIN 1A"/>
    <property type="match status" value="1"/>
</dbReference>
<keyword evidence="20" id="KW-0046">Antibiotic resistance</keyword>
<organism evidence="31 32">
    <name type="scientific">Sandaracinobacter neustonicus</name>
    <dbReference type="NCBI Taxonomy" id="1715348"/>
    <lineage>
        <taxon>Bacteria</taxon>
        <taxon>Pseudomonadati</taxon>
        <taxon>Pseudomonadota</taxon>
        <taxon>Alphaproteobacteria</taxon>
        <taxon>Sphingomonadales</taxon>
        <taxon>Sphingosinicellaceae</taxon>
        <taxon>Sandaracinobacter</taxon>
    </lineage>
</organism>
<evidence type="ECO:0000256" key="17">
    <source>
        <dbReference type="ARBA" id="ARBA00022984"/>
    </source>
</evidence>
<evidence type="ECO:0000256" key="8">
    <source>
        <dbReference type="ARBA" id="ARBA00022519"/>
    </source>
</evidence>
<dbReference type="EC" id="3.4.16.4" evidence="5"/>
<dbReference type="InterPro" id="IPR050396">
    <property type="entry name" value="Glycosyltr_51/Transpeptidase"/>
</dbReference>
<evidence type="ECO:0000256" key="25">
    <source>
        <dbReference type="ARBA" id="ARBA00049902"/>
    </source>
</evidence>
<evidence type="ECO:0000256" key="1">
    <source>
        <dbReference type="ARBA" id="ARBA00004249"/>
    </source>
</evidence>
<evidence type="ECO:0000256" key="23">
    <source>
        <dbReference type="ARBA" id="ARBA00034000"/>
    </source>
</evidence>
<dbReference type="GO" id="GO:0006508">
    <property type="term" value="P:proteolysis"/>
    <property type="evidence" value="ECO:0007669"/>
    <property type="project" value="UniProtKB-KW"/>
</dbReference>
<keyword evidence="19 27" id="KW-0472">Membrane</keyword>
<evidence type="ECO:0000313" key="32">
    <source>
        <dbReference type="Proteomes" id="UP000319897"/>
    </source>
</evidence>
<evidence type="ECO:0000313" key="31">
    <source>
        <dbReference type="EMBL" id="TPE61773.1"/>
    </source>
</evidence>
<evidence type="ECO:0000256" key="15">
    <source>
        <dbReference type="ARBA" id="ARBA00022960"/>
    </source>
</evidence>
<dbReference type="Pfam" id="PF00905">
    <property type="entry name" value="Transpeptidase"/>
    <property type="match status" value="1"/>
</dbReference>
<comment type="subcellular location">
    <subcellularLocation>
        <location evidence="1">Cell inner membrane</location>
        <topology evidence="1">Single-pass type II membrane protein</topology>
    </subcellularLocation>
</comment>
<dbReference type="EC" id="2.4.99.28" evidence="24"/>
<gene>
    <name evidence="31" type="ORF">FJQ54_07690</name>
</gene>
<dbReference type="InterPro" id="IPR001264">
    <property type="entry name" value="Glyco_trans_51"/>
</dbReference>
<evidence type="ECO:0000259" key="30">
    <source>
        <dbReference type="Pfam" id="PF17092"/>
    </source>
</evidence>
<dbReference type="GO" id="GO:0071555">
    <property type="term" value="P:cell wall organization"/>
    <property type="evidence" value="ECO:0007669"/>
    <property type="project" value="UniProtKB-KW"/>
</dbReference>
<feature type="domain" description="Glycosyl transferase family 51" evidence="29">
    <location>
        <begin position="78"/>
        <end position="255"/>
    </location>
</feature>
<dbReference type="Pfam" id="PF17092">
    <property type="entry name" value="PCB_OB"/>
    <property type="match status" value="1"/>
</dbReference>
<evidence type="ECO:0000256" key="2">
    <source>
        <dbReference type="ARBA" id="ARBA00004752"/>
    </source>
</evidence>
<evidence type="ECO:0000256" key="7">
    <source>
        <dbReference type="ARBA" id="ARBA00022475"/>
    </source>
</evidence>
<evidence type="ECO:0000256" key="11">
    <source>
        <dbReference type="ARBA" id="ARBA00022676"/>
    </source>
</evidence>
<dbReference type="RefSeq" id="WP_140927832.1">
    <property type="nucleotide sequence ID" value="NZ_VFSU01000021.1"/>
</dbReference>
<keyword evidence="9" id="KW-0121">Carboxypeptidase</keyword>
<feature type="domain" description="Penicillin-binding protein OB-like" evidence="30">
    <location>
        <begin position="351"/>
        <end position="447"/>
    </location>
</feature>
<evidence type="ECO:0000256" key="27">
    <source>
        <dbReference type="SAM" id="Phobius"/>
    </source>
</evidence>
<evidence type="ECO:0000256" key="9">
    <source>
        <dbReference type="ARBA" id="ARBA00022645"/>
    </source>
</evidence>
<evidence type="ECO:0000256" key="26">
    <source>
        <dbReference type="ARBA" id="ARBA00060592"/>
    </source>
</evidence>
<evidence type="ECO:0000256" key="4">
    <source>
        <dbReference type="ARBA" id="ARBA00007739"/>
    </source>
</evidence>
<dbReference type="GO" id="GO:0008955">
    <property type="term" value="F:peptidoglycan glycosyltransferase activity"/>
    <property type="evidence" value="ECO:0007669"/>
    <property type="project" value="UniProtKB-EC"/>
</dbReference>
<dbReference type="AlphaFoldDB" id="A0A501XNB6"/>
<dbReference type="InterPro" id="IPR012338">
    <property type="entry name" value="Beta-lactam/transpept-like"/>
</dbReference>
<dbReference type="InterPro" id="IPR023346">
    <property type="entry name" value="Lysozyme-like_dom_sf"/>
</dbReference>
<keyword evidence="18 27" id="KW-1133">Transmembrane helix</keyword>
<dbReference type="GO" id="GO:0005886">
    <property type="term" value="C:plasma membrane"/>
    <property type="evidence" value="ECO:0007669"/>
    <property type="project" value="UniProtKB-SubCell"/>
</dbReference>
<dbReference type="InterPro" id="IPR031376">
    <property type="entry name" value="PCB_OB"/>
</dbReference>
<comment type="catalytic activity">
    <reaction evidence="25">
        <text>[GlcNAc-(1-&gt;4)-Mur2Ac(oyl-L-Ala-gamma-D-Glu-L-Lys-D-Ala-D-Ala)](n)-di-trans,octa-cis-undecaprenyl diphosphate + beta-D-GlcNAc-(1-&gt;4)-Mur2Ac(oyl-L-Ala-gamma-D-Glu-L-Lys-D-Ala-D-Ala)-di-trans,octa-cis-undecaprenyl diphosphate = [GlcNAc-(1-&gt;4)-Mur2Ac(oyl-L-Ala-gamma-D-Glu-L-Lys-D-Ala-D-Ala)](n+1)-di-trans,octa-cis-undecaprenyl diphosphate + di-trans,octa-cis-undecaprenyl diphosphate + H(+)</text>
        <dbReference type="Rhea" id="RHEA:23708"/>
        <dbReference type="Rhea" id="RHEA-COMP:9602"/>
        <dbReference type="Rhea" id="RHEA-COMP:9603"/>
        <dbReference type="ChEBI" id="CHEBI:15378"/>
        <dbReference type="ChEBI" id="CHEBI:58405"/>
        <dbReference type="ChEBI" id="CHEBI:60033"/>
        <dbReference type="ChEBI" id="CHEBI:78435"/>
        <dbReference type="EC" id="2.4.99.28"/>
    </reaction>
</comment>
<keyword evidence="14" id="KW-0378">Hydrolase</keyword>
<comment type="similarity">
    <text evidence="3">In the C-terminal section; belongs to the transpeptidase family.</text>
</comment>
<keyword evidence="16" id="KW-0735">Signal-anchor</keyword>
<evidence type="ECO:0000259" key="28">
    <source>
        <dbReference type="Pfam" id="PF00905"/>
    </source>
</evidence>
<evidence type="ECO:0000256" key="5">
    <source>
        <dbReference type="ARBA" id="ARBA00012448"/>
    </source>
</evidence>
<comment type="caution">
    <text evidence="31">The sequence shown here is derived from an EMBL/GenBank/DDBJ whole genome shotgun (WGS) entry which is preliminary data.</text>
</comment>